<feature type="domain" description="Virilizer N-terminal" evidence="7">
    <location>
        <begin position="8"/>
        <end position="121"/>
    </location>
</feature>
<evidence type="ECO:0000256" key="2">
    <source>
        <dbReference type="ARBA" id="ARBA00008371"/>
    </source>
</evidence>
<dbReference type="InterPro" id="IPR026736">
    <property type="entry name" value="Virilizer"/>
</dbReference>
<protein>
    <recommendedName>
        <fullName evidence="7">Virilizer N-terminal domain-containing protein</fullName>
    </recommendedName>
</protein>
<dbReference type="PANTHER" id="PTHR23185:SF0">
    <property type="entry name" value="PROTEIN VIRILIZER HOMOLOG"/>
    <property type="match status" value="1"/>
</dbReference>
<evidence type="ECO:0000256" key="6">
    <source>
        <dbReference type="SAM" id="MobiDB-lite"/>
    </source>
</evidence>
<comment type="similarity">
    <text evidence="2">Belongs to the vir family.</text>
</comment>
<reference evidence="8" key="1">
    <citation type="submission" date="2022-02" db="EMBL/GenBank/DDBJ databases">
        <authorList>
            <person name="Henning P.M."/>
            <person name="McCubbin A.G."/>
            <person name="Shore J.S."/>
        </authorList>
    </citation>
    <scope>NUCLEOTIDE SEQUENCE</scope>
    <source>
        <strain evidence="8">F60SS</strain>
        <tissue evidence="8">Leaves</tissue>
    </source>
</reference>
<evidence type="ECO:0000313" key="9">
    <source>
        <dbReference type="Proteomes" id="UP001141552"/>
    </source>
</evidence>
<name>A0A9Q0G2J0_9ROSI</name>
<proteinExistence type="inferred from homology"/>
<comment type="caution">
    <text evidence="8">The sequence shown here is derived from an EMBL/GenBank/DDBJ whole genome shotgun (WGS) entry which is preliminary data.</text>
</comment>
<evidence type="ECO:0000259" key="7">
    <source>
        <dbReference type="Pfam" id="PF15912"/>
    </source>
</evidence>
<feature type="region of interest" description="Disordered" evidence="6">
    <location>
        <begin position="2052"/>
        <end position="2083"/>
    </location>
</feature>
<dbReference type="Proteomes" id="UP001141552">
    <property type="component" value="Unassembled WGS sequence"/>
</dbReference>
<dbReference type="OrthoDB" id="2011702at2759"/>
<evidence type="ECO:0000256" key="4">
    <source>
        <dbReference type="ARBA" id="ARBA00023187"/>
    </source>
</evidence>
<feature type="compositionally biased region" description="Polar residues" evidence="6">
    <location>
        <begin position="1797"/>
        <end position="1819"/>
    </location>
</feature>
<sequence>MGRPEPCVLFSQTFVHPQLDEYVDEVLFAEPIVITACEFLEQNATSASQAVSLVGATSPPSFALEVFVQCEGETRFRRLCQPFLYSHSSSNVLEVEAVVTSHLVVRGSYRSLSLVIYGNTAEDLGQFNIEFDDSSLTNLVSSVEGKLDDLPLALHSANRTVDELISLKVLSMPIAAADISIEVRQFLQLVARLLELPNLEGSVHEVVNTVVSAVCSCVPNDSRGETGSQKDLKIGASINAEELPVVIREGIKELLQVLQHGLGEESAEVLAEWTFLESEDEVATSKQLVDMLSKYTCFNRSSTNTGNYRLPQTKNIILGMSLALLLCPGRDSCFHYVNSGAMGELAHFLCGEQHNSSAIILLVLGVIEQATRHPIGCEGTLGWWPREDENIPSGISECYSQLLKLVLEKSHHNVASVATYVLNRLRIYEVASRYENSVLSILGSLSAVGSVANVTVDMLNSAKYQLKKLLKLINLRGPVEDPSLVASASRSLILGQTEGLLSYKATSSLIGSSNCCFSNWDVDSHLLSLLKDRGFLPLSLALLSSPILRSEVGAITDTFIDIGSTIGALLLSLLMCRSGLMFLLHHPELSAMLIDALRGSNNLNREECVPLRYASILLSKGFVCSPQEIGLIVEMHLRVVNAIDRLLISTPHSEEFLWVLWELCAISRSDCGRQALLVLGYFPEAVSILIEALHSVKEPESVSTNYGGSPVNLAIFHSAAEIFEVIVTDSTASSLDSWIGHAMELHKALHSSSPGSNRKDAPTRLLEWIDAGVVYHKNGAVGLLRYSAVLASGGDAHINSTNILVSDFTDVENVVGDNSSGSEINVMDNLAKVVSEDGDPLRDSSIAQLTTAIRILAFISGNSTVAAALYDEGASIVIYAILVKCSSMLEKSSNNHDYLVDEGTECNSTSDLLLERNREQSLVDLLVPSLVLLINLFHKLQEAKEQHRNTKLMNALLRLHREVSPKLAACAADLSSSYPDFALGFGAVCHLVVSALACWPLYGWTPGLFHSLLSNVQAGSLLAFGPKETCSLLCLLNDLFPEEGVWLWKDGMPLLSALRTLAIGTLLGPQKERQVNWYLEPSHRGKLLSQLSPYLDKIAQIIQHYAVSELVVIQDMLRVFITRIACQKAENASLLLRPILSCIRDQVADFQCQSDVDAYKVYRYLEFLAGVLEHPCAKALLLKEGVVQILGEVLDGCFAAIDSDGQQILDSNNSAKCGLTLVSWCYPVFKSFSLFGGSRTSFSSSGKHDLYSFGTLSTKDWASILPHLLRFCQVLPVGKELLSCLASFEELGSCNEGRSAFLTTLRHVNNNENELELENVHERNGDYNLERCECRRYPSLLDCWKKLLKSIESSDRLSIYAVGAVSALSKASLCLCFDGKSVNVNAVKAMKCLYRISSEVDGTDGSEQNISFMQEMPMLLGSRPIDEDGLTADDAQDALNQANTLQLLNALESANLLLSLLQNPTGSVTYDDIMGGKETLLSPDELWLSSKKNQMVDARIGKVDDYLYVGGLAEKFLWECPETLPDRVPQLISGKRKLPSVDAAGKRIKGDNSAAETTGQSAFSRGSGPSSIALGPSRRDTFRQRKPNTSRPPSMHVDDYVARERNTDGVTNSNVIAVQRVGSSGGRPPSIHVDEFMARQRERQNPTAAIVGEPSTLAKNAVNSTEKEKINRSKPLKTDLDDDLQGIDIVFDGEESVSDDKLPFPQLDDSLQQPAPVISEQRSPHSIVEETESDVNESSQFPHSGTQLMSHVDENTQSEISSRMSVLRPEMPLTREPSVSSDKKFFEQSDDLKNVNPVHSSTGFDSVQATSTSGLRVQSPVDSRMTQHNFYMKNSPQNVSGSRGIYDRKIPLNQPPLPPMPPPSTFSNVMSQTVDPGPSHSSPFVNTVAELQPPHHVAFQVQSEYISAFGNNNAQVASSLPMPESKYSRNSISSPGGSAGPHPPLPPTPPPFSSSPYNIPTVKASTSQSSAYNSGTSELPQTSIPPIVDPRLGNLAVSGSGPSSYPPPPLMPPMVFSRTATVPVAFFGGTPGMQQVDNPNIFQNLPQPIHQLQPLQPPLQRPPQPPQHLWPPAQSSQPLEQGLSLQQMQVHQLQLLQQSQVSQMQTHYSGQQQEHSQSRQQQHVQHNQPHGIHQQGDASQRQQDLGMSLQEYFKDPEAITSLLSNKEELCRLLEQHPKLMQMLQERLGQQ</sequence>
<dbReference type="PANTHER" id="PTHR23185">
    <property type="entry name" value="PROTEIN VIRILIZER HOMOLOG"/>
    <property type="match status" value="1"/>
</dbReference>
<dbReference type="InterPro" id="IPR031801">
    <property type="entry name" value="VIR_N"/>
</dbReference>
<gene>
    <name evidence="8" type="ORF">Tsubulata_030627</name>
</gene>
<organism evidence="8 9">
    <name type="scientific">Turnera subulata</name>
    <dbReference type="NCBI Taxonomy" id="218843"/>
    <lineage>
        <taxon>Eukaryota</taxon>
        <taxon>Viridiplantae</taxon>
        <taxon>Streptophyta</taxon>
        <taxon>Embryophyta</taxon>
        <taxon>Tracheophyta</taxon>
        <taxon>Spermatophyta</taxon>
        <taxon>Magnoliopsida</taxon>
        <taxon>eudicotyledons</taxon>
        <taxon>Gunneridae</taxon>
        <taxon>Pentapetalae</taxon>
        <taxon>rosids</taxon>
        <taxon>fabids</taxon>
        <taxon>Malpighiales</taxon>
        <taxon>Passifloraceae</taxon>
        <taxon>Turnera</taxon>
    </lineage>
</organism>
<feature type="region of interest" description="Disordered" evidence="6">
    <location>
        <begin position="2104"/>
        <end position="2143"/>
    </location>
</feature>
<evidence type="ECO:0000313" key="8">
    <source>
        <dbReference type="EMBL" id="KAJ4842230.1"/>
    </source>
</evidence>
<feature type="compositionally biased region" description="Polar residues" evidence="6">
    <location>
        <begin position="1963"/>
        <end position="1984"/>
    </location>
</feature>
<feature type="region of interest" description="Disordered" evidence="6">
    <location>
        <begin position="1920"/>
        <end position="2004"/>
    </location>
</feature>
<evidence type="ECO:0000256" key="5">
    <source>
        <dbReference type="ARBA" id="ARBA00023242"/>
    </source>
</evidence>
<keyword evidence="3" id="KW-0507">mRNA processing</keyword>
<comment type="subcellular location">
    <subcellularLocation>
        <location evidence="1">Nucleus</location>
    </subcellularLocation>
</comment>
<dbReference type="Pfam" id="PF15912">
    <property type="entry name" value="VIR_N"/>
    <property type="match status" value="1"/>
</dbReference>
<feature type="compositionally biased region" description="Pro residues" evidence="6">
    <location>
        <begin position="2055"/>
        <end position="2069"/>
    </location>
</feature>
<feature type="compositionally biased region" description="Pro residues" evidence="6">
    <location>
        <begin position="1941"/>
        <end position="1953"/>
    </location>
</feature>
<keyword evidence="4" id="KW-0508">mRNA splicing</keyword>
<reference evidence="8" key="2">
    <citation type="journal article" date="2023" name="Plants (Basel)">
        <title>Annotation of the Turnera subulata (Passifloraceae) Draft Genome Reveals the S-Locus Evolved after the Divergence of Turneroideae from Passifloroideae in a Stepwise Manner.</title>
        <authorList>
            <person name="Henning P.M."/>
            <person name="Roalson E.H."/>
            <person name="Mir W."/>
            <person name="McCubbin A.G."/>
            <person name="Shore J.S."/>
        </authorList>
    </citation>
    <scope>NUCLEOTIDE SEQUENCE</scope>
    <source>
        <strain evidence="8">F60SS</strain>
    </source>
</reference>
<feature type="region of interest" description="Disordered" evidence="6">
    <location>
        <begin position="1543"/>
        <end position="1599"/>
    </location>
</feature>
<dbReference type="GO" id="GO:0003723">
    <property type="term" value="F:RNA binding"/>
    <property type="evidence" value="ECO:0007669"/>
    <property type="project" value="TreeGrafter"/>
</dbReference>
<dbReference type="GO" id="GO:0036396">
    <property type="term" value="C:RNA N6-methyladenosine methyltransferase complex"/>
    <property type="evidence" value="ECO:0007669"/>
    <property type="project" value="TreeGrafter"/>
</dbReference>
<feature type="compositionally biased region" description="Polar residues" evidence="6">
    <location>
        <begin position="1554"/>
        <end position="1570"/>
    </location>
</feature>
<keyword evidence="5" id="KW-0539">Nucleus</keyword>
<dbReference type="EMBL" id="JAKUCV010002545">
    <property type="protein sequence ID" value="KAJ4842230.1"/>
    <property type="molecule type" value="Genomic_DNA"/>
</dbReference>
<evidence type="ECO:0000256" key="3">
    <source>
        <dbReference type="ARBA" id="ARBA00022664"/>
    </source>
</evidence>
<feature type="compositionally biased region" description="Low complexity" evidence="6">
    <location>
        <begin position="2104"/>
        <end position="2128"/>
    </location>
</feature>
<evidence type="ECO:0000256" key="1">
    <source>
        <dbReference type="ARBA" id="ARBA00004123"/>
    </source>
</evidence>
<accession>A0A9Q0G2J0</accession>
<keyword evidence="9" id="KW-1185">Reference proteome</keyword>
<feature type="region of interest" description="Disordered" evidence="6">
    <location>
        <begin position="1794"/>
        <end position="1819"/>
    </location>
</feature>